<keyword evidence="3" id="KW-0238">DNA-binding</keyword>
<dbReference type="CDD" id="cd06267">
    <property type="entry name" value="PBP1_LacI_sugar_binding-like"/>
    <property type="match status" value="1"/>
</dbReference>
<dbReference type="Pfam" id="PF13377">
    <property type="entry name" value="Peripla_BP_3"/>
    <property type="match status" value="1"/>
</dbReference>
<dbReference type="Proteomes" id="UP000270678">
    <property type="component" value="Chromosome"/>
</dbReference>
<keyword evidence="7" id="KW-1185">Reference proteome</keyword>
<dbReference type="PANTHER" id="PTHR30146:SF148">
    <property type="entry name" value="HTH-TYPE TRANSCRIPTIONAL REPRESSOR PURR-RELATED"/>
    <property type="match status" value="1"/>
</dbReference>
<dbReference type="KEGG" id="plut:EI981_27335"/>
<dbReference type="InterPro" id="IPR028082">
    <property type="entry name" value="Peripla_BP_I"/>
</dbReference>
<dbReference type="PROSITE" id="PS50932">
    <property type="entry name" value="HTH_LACI_2"/>
    <property type="match status" value="1"/>
</dbReference>
<dbReference type="AlphaFoldDB" id="A0A3Q9ICI2"/>
<reference evidence="7" key="1">
    <citation type="submission" date="2018-12" db="EMBL/GenBank/DDBJ databases">
        <title>Complete genome sequence of Paenibacillus sp. MBLB1234.</title>
        <authorList>
            <person name="Nam Y.-D."/>
            <person name="Kang J."/>
            <person name="Chung W.-H."/>
            <person name="Park Y.S."/>
        </authorList>
    </citation>
    <scope>NUCLEOTIDE SEQUENCE [LARGE SCALE GENOMIC DNA]</scope>
    <source>
        <strain evidence="7">MBLB1234</strain>
    </source>
</reference>
<keyword evidence="2" id="KW-0805">Transcription regulation</keyword>
<evidence type="ECO:0000256" key="4">
    <source>
        <dbReference type="ARBA" id="ARBA00023163"/>
    </source>
</evidence>
<evidence type="ECO:0000313" key="6">
    <source>
        <dbReference type="EMBL" id="AZS17780.1"/>
    </source>
</evidence>
<dbReference type="Gene3D" id="3.40.50.2300">
    <property type="match status" value="2"/>
</dbReference>
<evidence type="ECO:0000256" key="3">
    <source>
        <dbReference type="ARBA" id="ARBA00023125"/>
    </source>
</evidence>
<protein>
    <submittedName>
        <fullName evidence="6">LacI family transcriptional regulator</fullName>
    </submittedName>
</protein>
<organism evidence="6 7">
    <name type="scientific">Paenibacillus lutimineralis</name>
    <dbReference type="NCBI Taxonomy" id="2707005"/>
    <lineage>
        <taxon>Bacteria</taxon>
        <taxon>Bacillati</taxon>
        <taxon>Bacillota</taxon>
        <taxon>Bacilli</taxon>
        <taxon>Bacillales</taxon>
        <taxon>Paenibacillaceae</taxon>
        <taxon>Paenibacillus</taxon>
    </lineage>
</organism>
<dbReference type="InterPro" id="IPR010982">
    <property type="entry name" value="Lambda_DNA-bd_dom_sf"/>
</dbReference>
<dbReference type="GO" id="GO:0000976">
    <property type="term" value="F:transcription cis-regulatory region binding"/>
    <property type="evidence" value="ECO:0007669"/>
    <property type="project" value="TreeGrafter"/>
</dbReference>
<feature type="domain" description="HTH lacI-type" evidence="5">
    <location>
        <begin position="2"/>
        <end position="56"/>
    </location>
</feature>
<dbReference type="OrthoDB" id="9775106at2"/>
<dbReference type="InterPro" id="IPR000843">
    <property type="entry name" value="HTH_LacI"/>
</dbReference>
<dbReference type="PROSITE" id="PS00356">
    <property type="entry name" value="HTH_LACI_1"/>
    <property type="match status" value="1"/>
</dbReference>
<dbReference type="SMART" id="SM00354">
    <property type="entry name" value="HTH_LACI"/>
    <property type="match status" value="1"/>
</dbReference>
<dbReference type="Pfam" id="PF00356">
    <property type="entry name" value="LacI"/>
    <property type="match status" value="1"/>
</dbReference>
<accession>A0A3Q9ICI2</accession>
<sequence>MTSIKDIAKRAGVSISTVSYALNGSSKVTDETRSRILHIANELNYIPNAAARTLKKKESRILGVFLTDFKGDVYGELLDGMKEVCNSQGYDLIVCSGEQSHRMLPERMIDGAVILDHTFSSEELLKHAQRNHKIVVLDRELEHPNINQVLLDNKAGATLATEYLVEQGHKKIYVVTGPDDSFDSIQRMKAVNLVASRADDVEWIELPGDFKKSGGERAAERIIQEYTEPVAVFCLNDEMAIGLCNRLADTDFIIGEHVHLIGFDNIELSRYMQPRLATIDYSKRKWGALAAEQLIKIISGEAVEHERIYVTLVQGASVGRGPKRSKLYTN</sequence>
<evidence type="ECO:0000256" key="1">
    <source>
        <dbReference type="ARBA" id="ARBA00022491"/>
    </source>
</evidence>
<dbReference type="InterPro" id="IPR046335">
    <property type="entry name" value="LacI/GalR-like_sensor"/>
</dbReference>
<gene>
    <name evidence="6" type="ORF">EI981_27335</name>
</gene>
<keyword evidence="1" id="KW-0678">Repressor</keyword>
<dbReference type="RefSeq" id="WP_127003655.1">
    <property type="nucleotide sequence ID" value="NZ_CP034346.1"/>
</dbReference>
<evidence type="ECO:0000313" key="7">
    <source>
        <dbReference type="Proteomes" id="UP000270678"/>
    </source>
</evidence>
<name>A0A3Q9ICI2_9BACL</name>
<proteinExistence type="predicted"/>
<evidence type="ECO:0000259" key="5">
    <source>
        <dbReference type="PROSITE" id="PS50932"/>
    </source>
</evidence>
<dbReference type="PANTHER" id="PTHR30146">
    <property type="entry name" value="LACI-RELATED TRANSCRIPTIONAL REPRESSOR"/>
    <property type="match status" value="1"/>
</dbReference>
<dbReference type="CDD" id="cd01392">
    <property type="entry name" value="HTH_LacI"/>
    <property type="match status" value="1"/>
</dbReference>
<dbReference type="SUPFAM" id="SSF53822">
    <property type="entry name" value="Periplasmic binding protein-like I"/>
    <property type="match status" value="1"/>
</dbReference>
<dbReference type="GO" id="GO:0003700">
    <property type="term" value="F:DNA-binding transcription factor activity"/>
    <property type="evidence" value="ECO:0007669"/>
    <property type="project" value="TreeGrafter"/>
</dbReference>
<evidence type="ECO:0000256" key="2">
    <source>
        <dbReference type="ARBA" id="ARBA00023015"/>
    </source>
</evidence>
<dbReference type="EMBL" id="CP034346">
    <property type="protein sequence ID" value="AZS17780.1"/>
    <property type="molecule type" value="Genomic_DNA"/>
</dbReference>
<dbReference type="Gene3D" id="1.10.260.40">
    <property type="entry name" value="lambda repressor-like DNA-binding domains"/>
    <property type="match status" value="1"/>
</dbReference>
<dbReference type="SUPFAM" id="SSF47413">
    <property type="entry name" value="lambda repressor-like DNA-binding domains"/>
    <property type="match status" value="1"/>
</dbReference>
<keyword evidence="4" id="KW-0804">Transcription</keyword>